<keyword evidence="2 3" id="KW-0413">Isomerase</keyword>
<evidence type="ECO:0000313" key="4">
    <source>
        <dbReference type="Proteomes" id="UP000004756"/>
    </source>
</evidence>
<dbReference type="SUPFAM" id="SSF89623">
    <property type="entry name" value="Ribose/Galactose isomerase RpiB/AlsB"/>
    <property type="match status" value="1"/>
</dbReference>
<dbReference type="PANTHER" id="PTHR43732">
    <property type="entry name" value="RIBOSE 5-PHOSPHATE ISOMERASE-RELATED"/>
    <property type="match status" value="1"/>
</dbReference>
<dbReference type="EMBL" id="ACCJ01000129">
    <property type="protein sequence ID" value="EEG55721.1"/>
    <property type="molecule type" value="Genomic_DNA"/>
</dbReference>
<dbReference type="InterPro" id="IPR036569">
    <property type="entry name" value="RpiB_LacA_LacB_sf"/>
</dbReference>
<proteinExistence type="inferred from homology"/>
<dbReference type="Proteomes" id="UP000004756">
    <property type="component" value="Unassembled WGS sequence"/>
</dbReference>
<dbReference type="NCBIfam" id="NF004051">
    <property type="entry name" value="PRK05571.1"/>
    <property type="match status" value="1"/>
</dbReference>
<dbReference type="PIRSF" id="PIRSF005384">
    <property type="entry name" value="RpiB_LacA_B"/>
    <property type="match status" value="1"/>
</dbReference>
<keyword evidence="4" id="KW-1185">Reference proteome</keyword>
<comment type="similarity">
    <text evidence="1">Belongs to the LacAB/RpiB family.</text>
</comment>
<dbReference type="HOGENOM" id="CLU_091396_1_2_9"/>
<organism evidence="3 4">
    <name type="scientific">[Clostridium] asparagiforme DSM 15981</name>
    <dbReference type="NCBI Taxonomy" id="518636"/>
    <lineage>
        <taxon>Bacteria</taxon>
        <taxon>Bacillati</taxon>
        <taxon>Bacillota</taxon>
        <taxon>Clostridia</taxon>
        <taxon>Lachnospirales</taxon>
        <taxon>Lachnospiraceae</taxon>
        <taxon>Enterocloster</taxon>
    </lineage>
</organism>
<dbReference type="Gene3D" id="3.40.1400.10">
    <property type="entry name" value="Sugar-phosphate isomerase, RpiB/LacA/LacB"/>
    <property type="match status" value="1"/>
</dbReference>
<dbReference type="GO" id="GO:0016861">
    <property type="term" value="F:intramolecular oxidoreductase activity, interconverting aldoses and ketoses"/>
    <property type="evidence" value="ECO:0007669"/>
    <property type="project" value="UniProtKB-ARBA"/>
</dbReference>
<dbReference type="Pfam" id="PF02502">
    <property type="entry name" value="LacAB_rpiB"/>
    <property type="match status" value="1"/>
</dbReference>
<dbReference type="GO" id="GO:0005975">
    <property type="term" value="P:carbohydrate metabolic process"/>
    <property type="evidence" value="ECO:0007669"/>
    <property type="project" value="InterPro"/>
</dbReference>
<dbReference type="PANTHER" id="PTHR43732:SF1">
    <property type="entry name" value="RIBOSE 5-PHOSPHATE ISOMERASE"/>
    <property type="match status" value="1"/>
</dbReference>
<reference evidence="3 4" key="1">
    <citation type="submission" date="2009-02" db="EMBL/GenBank/DDBJ databases">
        <title>Draft genome sequence of Clostridium asparagiforme (DSM 15981).</title>
        <authorList>
            <person name="Sudarsanam P."/>
            <person name="Ley R."/>
            <person name="Guruge J."/>
            <person name="Turnbaugh P.J."/>
            <person name="Mahowald M."/>
            <person name="Liep D."/>
            <person name="Gordon J."/>
        </authorList>
    </citation>
    <scope>NUCLEOTIDE SEQUENCE [LARGE SCALE GENOMIC DNA]</scope>
    <source>
        <strain evidence="3 4">DSM 15981</strain>
    </source>
</reference>
<dbReference type="InterPro" id="IPR003500">
    <property type="entry name" value="RpiB_LacA_LacB"/>
</dbReference>
<gene>
    <name evidence="3" type="ORF">CLOSTASPAR_02197</name>
</gene>
<sequence length="169" mass="18265">MGLTTPYRKEDLQMNKTIVIGCDNAAVSMKNQLKAYMEAAGYTVEDMGCDSPDDPIYYPYVAAKACQAIIDSNYTKEGVLICGTGLGMAMTANKFPGIRAGVCHDSFSGERLKLSNNGNVICFGERVIGVELAKKILGEWLTLEFKDGSSTPKVAAINELEHHNMKAGS</sequence>
<name>C0CYX0_9FIRM</name>
<dbReference type="NCBIfam" id="TIGR00689">
    <property type="entry name" value="rpiB_lacA_lacB"/>
    <property type="match status" value="1"/>
</dbReference>
<evidence type="ECO:0000256" key="2">
    <source>
        <dbReference type="ARBA" id="ARBA00023235"/>
    </source>
</evidence>
<dbReference type="AlphaFoldDB" id="C0CYX0"/>
<protein>
    <submittedName>
        <fullName evidence="3">Sugar-phosphate isomerase, RpiB/LacA/LacB family</fullName>
    </submittedName>
</protein>
<evidence type="ECO:0000256" key="1">
    <source>
        <dbReference type="ARBA" id="ARBA00008754"/>
    </source>
</evidence>
<dbReference type="InterPro" id="IPR051812">
    <property type="entry name" value="SPI_LacAB/RpiB"/>
</dbReference>
<comment type="caution">
    <text evidence="3">The sequence shown here is derived from an EMBL/GenBank/DDBJ whole genome shotgun (WGS) entry which is preliminary data.</text>
</comment>
<evidence type="ECO:0000313" key="3">
    <source>
        <dbReference type="EMBL" id="EEG55721.1"/>
    </source>
</evidence>
<accession>C0CYX0</accession>